<reference evidence="2 3" key="1">
    <citation type="submission" date="2017-06" db="EMBL/GenBank/DDBJ databases">
        <title>Genome of Fusarium nygamai isolate CS10214.</title>
        <authorList>
            <person name="Gardiner D.M."/>
            <person name="Obanor F."/>
            <person name="Kazan K."/>
        </authorList>
    </citation>
    <scope>NUCLEOTIDE SEQUENCE [LARGE SCALE GENOMIC DNA]</scope>
    <source>
        <strain evidence="2 3">CS10214</strain>
    </source>
</reference>
<dbReference type="Proteomes" id="UP000236664">
    <property type="component" value="Unassembled WGS sequence"/>
</dbReference>
<feature type="compositionally biased region" description="Low complexity" evidence="1">
    <location>
        <begin position="1"/>
        <end position="13"/>
    </location>
</feature>
<dbReference type="EMBL" id="MTQA01000169">
    <property type="protein sequence ID" value="PNP75448.1"/>
    <property type="molecule type" value="Genomic_DNA"/>
</dbReference>
<feature type="region of interest" description="Disordered" evidence="1">
    <location>
        <begin position="1"/>
        <end position="38"/>
    </location>
</feature>
<proteinExistence type="predicted"/>
<keyword evidence="3" id="KW-1185">Reference proteome</keyword>
<evidence type="ECO:0000313" key="3">
    <source>
        <dbReference type="Proteomes" id="UP000236664"/>
    </source>
</evidence>
<dbReference type="AlphaFoldDB" id="A0A2K0VZJ2"/>
<dbReference type="OrthoDB" id="10468429at2759"/>
<evidence type="ECO:0000313" key="2">
    <source>
        <dbReference type="EMBL" id="PNP75448.1"/>
    </source>
</evidence>
<name>A0A2K0VZJ2_GIBNY</name>
<evidence type="ECO:0000256" key="1">
    <source>
        <dbReference type="SAM" id="MobiDB-lite"/>
    </source>
</evidence>
<gene>
    <name evidence="2" type="ORF">FNYG_11252</name>
</gene>
<comment type="caution">
    <text evidence="2">The sequence shown here is derived from an EMBL/GenBank/DDBJ whole genome shotgun (WGS) entry which is preliminary data.</text>
</comment>
<accession>A0A2K0VZJ2</accession>
<organism evidence="2 3">
    <name type="scientific">Gibberella nygamai</name>
    <name type="common">Bean root rot disease fungus</name>
    <name type="synonym">Fusarium nygamai</name>
    <dbReference type="NCBI Taxonomy" id="42673"/>
    <lineage>
        <taxon>Eukaryota</taxon>
        <taxon>Fungi</taxon>
        <taxon>Dikarya</taxon>
        <taxon>Ascomycota</taxon>
        <taxon>Pezizomycotina</taxon>
        <taxon>Sordariomycetes</taxon>
        <taxon>Hypocreomycetidae</taxon>
        <taxon>Hypocreales</taxon>
        <taxon>Nectriaceae</taxon>
        <taxon>Fusarium</taxon>
        <taxon>Fusarium fujikuroi species complex</taxon>
    </lineage>
</organism>
<sequence>MSHHFSPNSSIISGPGGDTRSPSDVCDGTEPFSYGNGDSRRDHVRFAAELGSAVEEAVASIVTRHGGAGIDKSLAWEAIQSLARSKLDGLTGNSIAQGSQDFYTSNNFVSAAGASLFSPENADFINHDVPLMTDLDWFFLNEQPPEFEDVQTLESRGLTKFPLNLLRREVHTLS</sequence>
<protein>
    <submittedName>
        <fullName evidence="2">Uncharacterized protein</fullName>
    </submittedName>
</protein>